<protein>
    <submittedName>
        <fullName evidence="2">Uncharacterized protein</fullName>
    </submittedName>
</protein>
<evidence type="ECO:0000313" key="3">
    <source>
        <dbReference type="Proteomes" id="UP000014629"/>
    </source>
</evidence>
<proteinExistence type="predicted"/>
<keyword evidence="3" id="KW-1185">Reference proteome</keyword>
<feature type="compositionally biased region" description="Low complexity" evidence="1">
    <location>
        <begin position="32"/>
        <end position="45"/>
    </location>
</feature>
<dbReference type="Pfam" id="PF19457">
    <property type="entry name" value="DUF5994"/>
    <property type="match status" value="1"/>
</dbReference>
<evidence type="ECO:0000313" key="2">
    <source>
        <dbReference type="EMBL" id="EPH42318.1"/>
    </source>
</evidence>
<dbReference type="EMBL" id="AOPZ01000240">
    <property type="protein sequence ID" value="EPH42318.1"/>
    <property type="molecule type" value="Genomic_DNA"/>
</dbReference>
<gene>
    <name evidence="2" type="ORF">STRAU_4647</name>
</gene>
<feature type="compositionally biased region" description="Low complexity" evidence="1">
    <location>
        <begin position="200"/>
        <end position="215"/>
    </location>
</feature>
<organism evidence="2 3">
    <name type="scientific">Streptomyces aurantiacus JA 4570</name>
    <dbReference type="NCBI Taxonomy" id="1286094"/>
    <lineage>
        <taxon>Bacteria</taxon>
        <taxon>Bacillati</taxon>
        <taxon>Actinomycetota</taxon>
        <taxon>Actinomycetes</taxon>
        <taxon>Kitasatosporales</taxon>
        <taxon>Streptomycetaceae</taxon>
        <taxon>Streptomyces</taxon>
        <taxon>Streptomyces aurantiacus group</taxon>
    </lineage>
</organism>
<sequence length="221" mass="23358">MTGFHAGISLGSTAPGTARQARGQVDTMTVLTARPSPTTPTTPITEASDYPPARLSIKPPGSRPGLLDGAWWPRSRDLTRELPGLTDLLDPLCGRVTRVTVNPTHWPVVPRKVPVNGHVVKVGWYGKEQDPHQLLVLSYRVGRWDLLIIPPETDAAAAGRLMATACDPRTLRTGSALIADELDRHPAAPAEADPPGRTQAEAWEAEGGAVAAPVGATGGGR</sequence>
<dbReference type="InterPro" id="IPR046036">
    <property type="entry name" value="DUF5994"/>
</dbReference>
<reference evidence="2 3" key="1">
    <citation type="submission" date="2013-02" db="EMBL/GenBank/DDBJ databases">
        <title>Draft Genome Sequence of Streptomyces aurantiacus, Which Produces Setomimycin.</title>
        <authorList>
            <person name="Gruening B.A."/>
            <person name="Praeg A."/>
            <person name="Erxleben A."/>
            <person name="Guenther S."/>
            <person name="Mueller M."/>
        </authorList>
    </citation>
    <scope>NUCLEOTIDE SEQUENCE [LARGE SCALE GENOMIC DNA]</scope>
    <source>
        <strain evidence="2 3">JA 4570</strain>
    </source>
</reference>
<dbReference type="Proteomes" id="UP000014629">
    <property type="component" value="Unassembled WGS sequence"/>
</dbReference>
<feature type="region of interest" description="Disordered" evidence="1">
    <location>
        <begin position="1"/>
        <end position="59"/>
    </location>
</feature>
<dbReference type="PATRIC" id="fig|1286094.4.peg.4595"/>
<comment type="caution">
    <text evidence="2">The sequence shown here is derived from an EMBL/GenBank/DDBJ whole genome shotgun (WGS) entry which is preliminary data.</text>
</comment>
<feature type="region of interest" description="Disordered" evidence="1">
    <location>
        <begin position="186"/>
        <end position="221"/>
    </location>
</feature>
<accession>S3ZGN2</accession>
<name>S3ZGN2_9ACTN</name>
<dbReference type="AlphaFoldDB" id="S3ZGN2"/>
<evidence type="ECO:0000256" key="1">
    <source>
        <dbReference type="SAM" id="MobiDB-lite"/>
    </source>
</evidence>